<evidence type="ECO:0000313" key="4">
    <source>
        <dbReference type="EMBL" id="WSD11941.1"/>
    </source>
</evidence>
<sequence length="365" mass="38994">MLPGDYRKILAIVREADGPVQVRAVGERLGMDASVRGKLDPFAGEVGQARRPRLAAQAGRRAVHGTSVVARGAPVTDGPPTAVKFGVKKNNGLAEGPGGLVCTARLPQSSATLNYLAGLIRGHCKRIGSRWRALPAGKIAGIVLAVLRCDQRPGDLADGNGVHRATVSRWVREVVGLLATRAPRLVRALKEIARKGGGVVLLDGSLIRTRRRTGADNRPNYSGKHKCHGLLVIALTDGRGRLVWISAVRPGRTSEITACRHDKLTAKLRAAGLGAIPDLGFVGLDDAAPYADPAVITGYKAARHRPLTRGQKLSNKVLAAVRAPVEHGFAHLKNWRVLGKVRTDPRWATALVRALLVLTNREVAR</sequence>
<dbReference type="EMBL" id="CP109135">
    <property type="protein sequence ID" value="WSD11941.1"/>
    <property type="molecule type" value="Genomic_DNA"/>
</dbReference>
<reference evidence="4 5" key="1">
    <citation type="submission" date="2022-10" db="EMBL/GenBank/DDBJ databases">
        <title>The complete genomes of actinobacterial strains from the NBC collection.</title>
        <authorList>
            <person name="Joergensen T.S."/>
            <person name="Alvarez Arevalo M."/>
            <person name="Sterndorff E.B."/>
            <person name="Faurdal D."/>
            <person name="Vuksanovic O."/>
            <person name="Mourched A.-S."/>
            <person name="Charusanti P."/>
            <person name="Shaw S."/>
            <person name="Blin K."/>
            <person name="Weber T."/>
        </authorList>
    </citation>
    <scope>NUCLEOTIDE SEQUENCE [LARGE SCALE GENOMIC DNA]</scope>
    <source>
        <strain evidence="4 5">NBC 01752</strain>
    </source>
</reference>
<accession>A0ABZ1H093</accession>
<dbReference type="InterPro" id="IPR027806">
    <property type="entry name" value="HARBI1_dom"/>
</dbReference>
<evidence type="ECO:0000256" key="2">
    <source>
        <dbReference type="ARBA" id="ARBA00022723"/>
    </source>
</evidence>
<comment type="cofactor">
    <cofactor evidence="1">
        <name>a divalent metal cation</name>
        <dbReference type="ChEBI" id="CHEBI:60240"/>
    </cofactor>
</comment>
<keyword evidence="5" id="KW-1185">Reference proteome</keyword>
<organism evidence="4 5">
    <name type="scientific">Streptomyces phaeochromogenes</name>
    <dbReference type="NCBI Taxonomy" id="1923"/>
    <lineage>
        <taxon>Bacteria</taxon>
        <taxon>Bacillati</taxon>
        <taxon>Actinomycetota</taxon>
        <taxon>Actinomycetes</taxon>
        <taxon>Kitasatosporales</taxon>
        <taxon>Streptomycetaceae</taxon>
        <taxon>Streptomyces</taxon>
        <taxon>Streptomyces phaeochromogenes group</taxon>
    </lineage>
</organism>
<evidence type="ECO:0000256" key="1">
    <source>
        <dbReference type="ARBA" id="ARBA00001968"/>
    </source>
</evidence>
<protein>
    <submittedName>
        <fullName evidence="4">Transposase</fullName>
    </submittedName>
</protein>
<evidence type="ECO:0000313" key="5">
    <source>
        <dbReference type="Proteomes" id="UP001340816"/>
    </source>
</evidence>
<evidence type="ECO:0000259" key="3">
    <source>
        <dbReference type="Pfam" id="PF13359"/>
    </source>
</evidence>
<name>A0ABZ1H093_STRPH</name>
<feature type="domain" description="DDE Tnp4" evidence="3">
    <location>
        <begin position="202"/>
        <end position="360"/>
    </location>
</feature>
<dbReference type="Proteomes" id="UP001340816">
    <property type="component" value="Chromosome"/>
</dbReference>
<gene>
    <name evidence="4" type="ORF">OHB35_01230</name>
</gene>
<proteinExistence type="predicted"/>
<keyword evidence="2" id="KW-0479">Metal-binding</keyword>
<dbReference type="Pfam" id="PF13359">
    <property type="entry name" value="DDE_Tnp_4"/>
    <property type="match status" value="1"/>
</dbReference>